<evidence type="ECO:0000313" key="4">
    <source>
        <dbReference type="Proteomes" id="UP000037460"/>
    </source>
</evidence>
<dbReference type="SMART" id="SM00164">
    <property type="entry name" value="TBC"/>
    <property type="match status" value="1"/>
</dbReference>
<name>A0A0M0J6K7_9EUKA</name>
<dbReference type="GO" id="GO:0005096">
    <property type="term" value="F:GTPase activator activity"/>
    <property type="evidence" value="ECO:0007669"/>
    <property type="project" value="TreeGrafter"/>
</dbReference>
<dbReference type="SUPFAM" id="SSF47923">
    <property type="entry name" value="Ypt/Rab-GAP domain of gyp1p"/>
    <property type="match status" value="2"/>
</dbReference>
<feature type="domain" description="Rab-GAP TBC" evidence="2">
    <location>
        <begin position="52"/>
        <end position="234"/>
    </location>
</feature>
<dbReference type="InterPro" id="IPR000195">
    <property type="entry name" value="Rab-GAP-TBC_dom"/>
</dbReference>
<keyword evidence="4" id="KW-1185">Reference proteome</keyword>
<dbReference type="PANTHER" id="PTHR47219">
    <property type="entry name" value="RAB GTPASE-ACTIVATING PROTEIN 1-LIKE"/>
    <property type="match status" value="1"/>
</dbReference>
<dbReference type="Proteomes" id="UP000037460">
    <property type="component" value="Unassembled WGS sequence"/>
</dbReference>
<dbReference type="InterPro" id="IPR050302">
    <property type="entry name" value="Rab_GAP_TBC_domain"/>
</dbReference>
<dbReference type="GO" id="GO:0031267">
    <property type="term" value="F:small GTPase binding"/>
    <property type="evidence" value="ECO:0007669"/>
    <property type="project" value="TreeGrafter"/>
</dbReference>
<reference evidence="4" key="1">
    <citation type="journal article" date="2015" name="PLoS Genet.">
        <title>Genome Sequence and Transcriptome Analyses of Chrysochromulina tobin: Metabolic Tools for Enhanced Algal Fitness in the Prominent Order Prymnesiales (Haptophyceae).</title>
        <authorList>
            <person name="Hovde B.T."/>
            <person name="Deodato C.R."/>
            <person name="Hunsperger H.M."/>
            <person name="Ryken S.A."/>
            <person name="Yost W."/>
            <person name="Jha R.K."/>
            <person name="Patterson J."/>
            <person name="Monnat R.J. Jr."/>
            <person name="Barlow S.B."/>
            <person name="Starkenburg S.R."/>
            <person name="Cattolico R.A."/>
        </authorList>
    </citation>
    <scope>NUCLEOTIDE SEQUENCE</scope>
    <source>
        <strain evidence="4">CCMP291</strain>
    </source>
</reference>
<dbReference type="Gene3D" id="1.10.472.80">
    <property type="entry name" value="Ypt/Rab-GAP domain of gyp1p, domain 3"/>
    <property type="match status" value="1"/>
</dbReference>
<feature type="compositionally biased region" description="Basic and acidic residues" evidence="1">
    <location>
        <begin position="319"/>
        <end position="328"/>
    </location>
</feature>
<feature type="region of interest" description="Disordered" evidence="1">
    <location>
        <begin position="473"/>
        <end position="494"/>
    </location>
</feature>
<feature type="compositionally biased region" description="Basic and acidic residues" evidence="1">
    <location>
        <begin position="473"/>
        <end position="487"/>
    </location>
</feature>
<evidence type="ECO:0000313" key="3">
    <source>
        <dbReference type="EMBL" id="KOO22249.1"/>
    </source>
</evidence>
<proteinExistence type="predicted"/>
<dbReference type="AlphaFoldDB" id="A0A0M0J6K7"/>
<gene>
    <name evidence="3" type="ORF">Ctob_003684</name>
</gene>
<protein>
    <submittedName>
        <fullName evidence="3">Growth hormone-regulated tbc protein 1-like protein</fullName>
    </submittedName>
</protein>
<dbReference type="OrthoDB" id="294251at2759"/>
<dbReference type="InterPro" id="IPR035969">
    <property type="entry name" value="Rab-GAP_TBC_sf"/>
</dbReference>
<evidence type="ECO:0000259" key="2">
    <source>
        <dbReference type="PROSITE" id="PS50086"/>
    </source>
</evidence>
<sequence length="494" mass="54231">MSLNVTGEDDRTELTAEQESDLAPIEKRWVQLAKTAGRGESESTLRSLLRTGVPPALRSRVWMAFSGAAAEVQPGMYEQLLAGKNSTRRTTNETQIELDIPRSGILDEATQNRLRRVLRAFAAFRPSCGYVQGQNFIAAGLLRVMHEEDAFWLLAIIVEAYLPDHFTQHMIGSLVDSQVLAELLAKRMPDVAAKLAALEVPVQLLVMRWFLSLWANVLPVPTLLRVYDLLFVLGPHVMPLVGLACFHVMRPTILAAKHADELSASHALQPLREAPPDQIVSAILSAIVTQGATQTVESPALLETTKSVCSETVKRARLGAHEGSDQKGSDPTTAPTDWGVAVRARLEEKRRAKEAALAAESEVRRTMQPQGLLYKEVNTEALERAIASARARDVNAALLNEAQAALDHKLAARLVQRALSHAMEDVTKEQKAQARAAKQFADEAAAEERRVREAMQPRLFGRGIDLMALERALERGRSQEDHKKAADEAASPAS</sequence>
<accession>A0A0M0J6K7</accession>
<evidence type="ECO:0000256" key="1">
    <source>
        <dbReference type="SAM" id="MobiDB-lite"/>
    </source>
</evidence>
<comment type="caution">
    <text evidence="3">The sequence shown here is derived from an EMBL/GenBank/DDBJ whole genome shotgun (WGS) entry which is preliminary data.</text>
</comment>
<feature type="region of interest" description="Disordered" evidence="1">
    <location>
        <begin position="317"/>
        <end position="337"/>
    </location>
</feature>
<dbReference type="EMBL" id="JWZX01003296">
    <property type="protein sequence ID" value="KOO22249.1"/>
    <property type="molecule type" value="Genomic_DNA"/>
</dbReference>
<dbReference type="Gene3D" id="1.10.8.270">
    <property type="entry name" value="putative rabgap domain of human tbc1 domain family member 14 like domains"/>
    <property type="match status" value="1"/>
</dbReference>
<dbReference type="Pfam" id="PF00566">
    <property type="entry name" value="RabGAP-TBC"/>
    <property type="match status" value="1"/>
</dbReference>
<dbReference type="PROSITE" id="PS50086">
    <property type="entry name" value="TBC_RABGAP"/>
    <property type="match status" value="1"/>
</dbReference>
<organism evidence="3 4">
    <name type="scientific">Chrysochromulina tobinii</name>
    <dbReference type="NCBI Taxonomy" id="1460289"/>
    <lineage>
        <taxon>Eukaryota</taxon>
        <taxon>Haptista</taxon>
        <taxon>Haptophyta</taxon>
        <taxon>Prymnesiophyceae</taxon>
        <taxon>Prymnesiales</taxon>
        <taxon>Chrysochromulinaceae</taxon>
        <taxon>Chrysochromulina</taxon>
    </lineage>
</organism>
<dbReference type="PANTHER" id="PTHR47219:SF20">
    <property type="entry name" value="TBC1 DOMAIN FAMILY MEMBER 2B"/>
    <property type="match status" value="1"/>
</dbReference>